<keyword evidence="1 4" id="KW-0560">Oxidoreductase</keyword>
<feature type="domain" description="Peptide methionine sulphoxide reductase MsrA" evidence="5">
    <location>
        <begin position="9"/>
        <end position="160"/>
    </location>
</feature>
<name>A0A3S9L4N3_9GAMM</name>
<comment type="catalytic activity">
    <reaction evidence="3 4">
        <text>[thioredoxin]-disulfide + L-methionine + H2O = L-methionine (S)-S-oxide + [thioredoxin]-dithiol</text>
        <dbReference type="Rhea" id="RHEA:19993"/>
        <dbReference type="Rhea" id="RHEA-COMP:10698"/>
        <dbReference type="Rhea" id="RHEA-COMP:10700"/>
        <dbReference type="ChEBI" id="CHEBI:15377"/>
        <dbReference type="ChEBI" id="CHEBI:29950"/>
        <dbReference type="ChEBI" id="CHEBI:50058"/>
        <dbReference type="ChEBI" id="CHEBI:57844"/>
        <dbReference type="ChEBI" id="CHEBI:58772"/>
        <dbReference type="EC" id="1.8.4.11"/>
    </reaction>
</comment>
<dbReference type="Gene3D" id="3.30.1060.10">
    <property type="entry name" value="Peptide methionine sulphoxide reductase MsrA"/>
    <property type="match status" value="1"/>
</dbReference>
<dbReference type="InterPro" id="IPR036509">
    <property type="entry name" value="Met_Sox_Rdtase_MsrA_sf"/>
</dbReference>
<dbReference type="Proteomes" id="UP000278437">
    <property type="component" value="Chromosome"/>
</dbReference>
<dbReference type="EMBL" id="CP020373">
    <property type="protein sequence ID" value="AZQ10506.1"/>
    <property type="molecule type" value="Genomic_DNA"/>
</dbReference>
<gene>
    <name evidence="4 6" type="primary">msrA</name>
    <name evidence="6" type="ORF">STH12_01384</name>
</gene>
<evidence type="ECO:0000256" key="1">
    <source>
        <dbReference type="ARBA" id="ARBA00023002"/>
    </source>
</evidence>
<organism evidence="6 7">
    <name type="scientific">Shewanella khirikhana</name>
    <dbReference type="NCBI Taxonomy" id="1965282"/>
    <lineage>
        <taxon>Bacteria</taxon>
        <taxon>Pseudomonadati</taxon>
        <taxon>Pseudomonadota</taxon>
        <taxon>Gammaproteobacteria</taxon>
        <taxon>Alteromonadales</taxon>
        <taxon>Shewanellaceae</taxon>
        <taxon>Shewanella</taxon>
    </lineage>
</organism>
<dbReference type="AlphaFoldDB" id="A0A3S9L4N3"/>
<dbReference type="OrthoDB" id="4174719at2"/>
<comment type="function">
    <text evidence="4">Has an important function as a repair enzyme for proteins that have been inactivated by oxidation. Catalyzes the reversible oxidation-reduction of methionine sulfoxide in proteins to methionine.</text>
</comment>
<protein>
    <recommendedName>
        <fullName evidence="4">Peptide methionine sulfoxide reductase MsrA</fullName>
        <shortName evidence="4">Protein-methionine-S-oxide reductase</shortName>
        <ecNumber evidence="4">1.8.4.11</ecNumber>
    </recommendedName>
    <alternativeName>
        <fullName evidence="4">Peptide-methionine (S)-S-oxide reductase</fullName>
        <shortName evidence="4">Peptide Met(O) reductase</shortName>
    </alternativeName>
</protein>
<evidence type="ECO:0000256" key="2">
    <source>
        <dbReference type="ARBA" id="ARBA00047806"/>
    </source>
</evidence>
<dbReference type="EC" id="1.8.4.11" evidence="4"/>
<evidence type="ECO:0000256" key="4">
    <source>
        <dbReference type="HAMAP-Rule" id="MF_01401"/>
    </source>
</evidence>
<feature type="active site" evidence="4">
    <location>
        <position position="15"/>
    </location>
</feature>
<dbReference type="KEGG" id="skh:STH12_01384"/>
<evidence type="ECO:0000313" key="7">
    <source>
        <dbReference type="Proteomes" id="UP000278437"/>
    </source>
</evidence>
<dbReference type="GO" id="GO:0033744">
    <property type="term" value="F:L-methionine:thioredoxin-disulfide S-oxidoreductase activity"/>
    <property type="evidence" value="ECO:0007669"/>
    <property type="project" value="RHEA"/>
</dbReference>
<accession>A0A3S9L4N3</accession>
<comment type="catalytic activity">
    <reaction evidence="2 4">
        <text>L-methionyl-[protein] + [thioredoxin]-disulfide + H2O = L-methionyl-(S)-S-oxide-[protein] + [thioredoxin]-dithiol</text>
        <dbReference type="Rhea" id="RHEA:14217"/>
        <dbReference type="Rhea" id="RHEA-COMP:10698"/>
        <dbReference type="Rhea" id="RHEA-COMP:10700"/>
        <dbReference type="Rhea" id="RHEA-COMP:12313"/>
        <dbReference type="Rhea" id="RHEA-COMP:12315"/>
        <dbReference type="ChEBI" id="CHEBI:15377"/>
        <dbReference type="ChEBI" id="CHEBI:16044"/>
        <dbReference type="ChEBI" id="CHEBI:29950"/>
        <dbReference type="ChEBI" id="CHEBI:44120"/>
        <dbReference type="ChEBI" id="CHEBI:50058"/>
        <dbReference type="EC" id="1.8.4.11"/>
    </reaction>
</comment>
<evidence type="ECO:0000259" key="5">
    <source>
        <dbReference type="Pfam" id="PF01625"/>
    </source>
</evidence>
<dbReference type="Pfam" id="PF01625">
    <property type="entry name" value="PMSR"/>
    <property type="match status" value="1"/>
</dbReference>
<dbReference type="SUPFAM" id="SSF55068">
    <property type="entry name" value="Peptide methionine sulfoxide reductase"/>
    <property type="match status" value="1"/>
</dbReference>
<evidence type="ECO:0000313" key="6">
    <source>
        <dbReference type="EMBL" id="AZQ10506.1"/>
    </source>
</evidence>
<keyword evidence="7" id="KW-1185">Reference proteome</keyword>
<dbReference type="GO" id="GO:0008113">
    <property type="term" value="F:peptide-methionine (S)-S-oxide reductase activity"/>
    <property type="evidence" value="ECO:0007669"/>
    <property type="project" value="UniProtKB-UniRule"/>
</dbReference>
<comment type="similarity">
    <text evidence="4">Belongs to the MsrA Met sulfoxide reductase family.</text>
</comment>
<dbReference type="HAMAP" id="MF_01401">
    <property type="entry name" value="MsrA"/>
    <property type="match status" value="1"/>
</dbReference>
<dbReference type="PANTHER" id="PTHR43774">
    <property type="entry name" value="PEPTIDE METHIONINE SULFOXIDE REDUCTASE"/>
    <property type="match status" value="1"/>
</dbReference>
<dbReference type="RefSeq" id="WP_126166869.1">
    <property type="nucleotide sequence ID" value="NZ_CP020373.1"/>
</dbReference>
<reference evidence="7" key="1">
    <citation type="submission" date="2017-03" db="EMBL/GenBank/DDBJ databases">
        <title>Full genome sequence of a non-lethal Shewanella isolate that potentiates virulence of Vibio parahaemolyticus causing acute hepatopancreatic necrosis disease (AHPND) in shrimp.</title>
        <authorList>
            <person name="Prachumwat A."/>
            <person name="Sritunyalucksana K."/>
        </authorList>
    </citation>
    <scope>NUCLEOTIDE SEQUENCE [LARGE SCALE GENOMIC DNA]</scope>
    <source>
        <strain evidence="7">TH2012</strain>
    </source>
</reference>
<sequence>MSQSSSSFATFGAGCFWGVEYFFRQIPGVISATCGYMGGNDKYSRYEDVKKGITGHAEVVQVEFDPSQVSFDDLLQVFWKNHNPTSLNQQGGDIGTQYRSTIFFHDKLQKEQAEASKLALARSGRWGSRHIVTEIVPLQTFHVAEEYHQNYLDKNNLPSCHIEY</sequence>
<evidence type="ECO:0000256" key="3">
    <source>
        <dbReference type="ARBA" id="ARBA00048782"/>
    </source>
</evidence>
<dbReference type="InterPro" id="IPR002569">
    <property type="entry name" value="Met_Sox_Rdtase_MsrA_dom"/>
</dbReference>
<dbReference type="NCBIfam" id="TIGR00401">
    <property type="entry name" value="msrA"/>
    <property type="match status" value="1"/>
</dbReference>
<dbReference type="PANTHER" id="PTHR43774:SF1">
    <property type="entry name" value="PEPTIDE METHIONINE SULFOXIDE REDUCTASE MSRA 2"/>
    <property type="match status" value="1"/>
</dbReference>
<proteinExistence type="inferred from homology"/>